<feature type="transmembrane region" description="Helical" evidence="9">
    <location>
        <begin position="12"/>
        <end position="33"/>
    </location>
</feature>
<keyword evidence="2 9" id="KW-0813">Transport</keyword>
<keyword evidence="6 9" id="KW-1133">Transmembrane helix</keyword>
<dbReference type="AlphaFoldDB" id="A0A1G8RHR2"/>
<evidence type="ECO:0000256" key="6">
    <source>
        <dbReference type="ARBA" id="ARBA00022989"/>
    </source>
</evidence>
<reference evidence="12" key="1">
    <citation type="submission" date="2016-10" db="EMBL/GenBank/DDBJ databases">
        <authorList>
            <person name="Varghese N."/>
            <person name="Submissions S."/>
        </authorList>
    </citation>
    <scope>NUCLEOTIDE SEQUENCE [LARGE SCALE GENOMIC DNA]</scope>
    <source>
        <strain evidence="12">DSM 26424</strain>
    </source>
</reference>
<dbReference type="STRING" id="555512.SAMN04487993_102039"/>
<evidence type="ECO:0000313" key="11">
    <source>
        <dbReference type="EMBL" id="SDJ16537.1"/>
    </source>
</evidence>
<evidence type="ECO:0000256" key="1">
    <source>
        <dbReference type="ARBA" id="ARBA00004429"/>
    </source>
</evidence>
<dbReference type="GO" id="GO:0022857">
    <property type="term" value="F:transmembrane transporter activity"/>
    <property type="evidence" value="ECO:0007669"/>
    <property type="project" value="UniProtKB-UniRule"/>
</dbReference>
<comment type="subunit">
    <text evidence="9">The complex comprises the extracytoplasmic solute receptor protein and the two transmembrane proteins.</text>
</comment>
<dbReference type="GO" id="GO:0015740">
    <property type="term" value="P:C4-dicarboxylate transport"/>
    <property type="evidence" value="ECO:0007669"/>
    <property type="project" value="TreeGrafter"/>
</dbReference>
<keyword evidence="3" id="KW-1003">Cell membrane</keyword>
<evidence type="ECO:0000256" key="9">
    <source>
        <dbReference type="RuleBase" id="RU369079"/>
    </source>
</evidence>
<comment type="function">
    <text evidence="9">Part of the tripartite ATP-independent periplasmic (TRAP) transport system.</text>
</comment>
<feature type="transmembrane region" description="Helical" evidence="9">
    <location>
        <begin position="45"/>
        <end position="69"/>
    </location>
</feature>
<evidence type="ECO:0000256" key="5">
    <source>
        <dbReference type="ARBA" id="ARBA00022692"/>
    </source>
</evidence>
<accession>A0A1G8RHR2</accession>
<evidence type="ECO:0000256" key="4">
    <source>
        <dbReference type="ARBA" id="ARBA00022519"/>
    </source>
</evidence>
<evidence type="ECO:0000256" key="2">
    <source>
        <dbReference type="ARBA" id="ARBA00022448"/>
    </source>
</evidence>
<evidence type="ECO:0000313" key="12">
    <source>
        <dbReference type="Proteomes" id="UP000199093"/>
    </source>
</evidence>
<comment type="similarity">
    <text evidence="8 9">Belongs to the TRAP transporter small permease family.</text>
</comment>
<dbReference type="Proteomes" id="UP000199093">
    <property type="component" value="Unassembled WGS sequence"/>
</dbReference>
<dbReference type="PANTHER" id="PTHR35011:SF2">
    <property type="entry name" value="2,3-DIKETO-L-GULONATE TRAP TRANSPORTER SMALL PERMEASE PROTEIN YIAM"/>
    <property type="match status" value="1"/>
</dbReference>
<keyword evidence="4 9" id="KW-0997">Cell inner membrane</keyword>
<dbReference type="InterPro" id="IPR007387">
    <property type="entry name" value="TRAP_DctQ"/>
</dbReference>
<name>A0A1G8RHR2_9RHOB</name>
<evidence type="ECO:0000256" key="7">
    <source>
        <dbReference type="ARBA" id="ARBA00023136"/>
    </source>
</evidence>
<sequence length="171" mass="18716">MIVLLERLCLALRRVVSGVVILLFSVMMTAVLVQVAGRYVFNYSIAQAAEIATFSQIWLVLLGAGVAVARGQHVAIDMLPARLPLPMARVALVAIALVTVTFLAVLAWGSQPLLRMGEFQTSPALRIPMKWIYLCLPMGAAYMALELLLSVLQRWDDPFPPPQVDDAEEAV</sequence>
<dbReference type="OrthoDB" id="4964541at2"/>
<dbReference type="PANTHER" id="PTHR35011">
    <property type="entry name" value="2,3-DIKETO-L-GULONATE TRAP TRANSPORTER SMALL PERMEASE PROTEIN YIAM"/>
    <property type="match status" value="1"/>
</dbReference>
<proteinExistence type="inferred from homology"/>
<feature type="transmembrane region" description="Helical" evidence="9">
    <location>
        <begin position="131"/>
        <end position="152"/>
    </location>
</feature>
<gene>
    <name evidence="11" type="ORF">SAMN04487993_102039</name>
</gene>
<dbReference type="RefSeq" id="WP_089850086.1">
    <property type="nucleotide sequence ID" value="NZ_FNEJ01000020.1"/>
</dbReference>
<keyword evidence="12" id="KW-1185">Reference proteome</keyword>
<dbReference type="Pfam" id="PF04290">
    <property type="entry name" value="DctQ"/>
    <property type="match status" value="1"/>
</dbReference>
<comment type="subcellular location">
    <subcellularLocation>
        <location evidence="1 9">Cell inner membrane</location>
        <topology evidence="1 9">Multi-pass membrane protein</topology>
    </subcellularLocation>
</comment>
<keyword evidence="5 9" id="KW-0812">Transmembrane</keyword>
<protein>
    <recommendedName>
        <fullName evidence="9">TRAP transporter small permease protein</fullName>
    </recommendedName>
</protein>
<feature type="transmembrane region" description="Helical" evidence="9">
    <location>
        <begin position="90"/>
        <end position="111"/>
    </location>
</feature>
<feature type="domain" description="Tripartite ATP-independent periplasmic transporters DctQ component" evidence="10">
    <location>
        <begin position="27"/>
        <end position="155"/>
    </location>
</feature>
<dbReference type="GO" id="GO:0005886">
    <property type="term" value="C:plasma membrane"/>
    <property type="evidence" value="ECO:0007669"/>
    <property type="project" value="UniProtKB-SubCell"/>
</dbReference>
<evidence type="ECO:0000256" key="8">
    <source>
        <dbReference type="ARBA" id="ARBA00038436"/>
    </source>
</evidence>
<organism evidence="11 12">
    <name type="scientific">Salipiger marinus</name>
    <dbReference type="NCBI Taxonomy" id="555512"/>
    <lineage>
        <taxon>Bacteria</taxon>
        <taxon>Pseudomonadati</taxon>
        <taxon>Pseudomonadota</taxon>
        <taxon>Alphaproteobacteria</taxon>
        <taxon>Rhodobacterales</taxon>
        <taxon>Roseobacteraceae</taxon>
        <taxon>Salipiger</taxon>
    </lineage>
</organism>
<evidence type="ECO:0000256" key="3">
    <source>
        <dbReference type="ARBA" id="ARBA00022475"/>
    </source>
</evidence>
<dbReference type="EMBL" id="FNEJ01000020">
    <property type="protein sequence ID" value="SDJ16537.1"/>
    <property type="molecule type" value="Genomic_DNA"/>
</dbReference>
<keyword evidence="7 9" id="KW-0472">Membrane</keyword>
<dbReference type="InterPro" id="IPR055348">
    <property type="entry name" value="DctQ"/>
</dbReference>
<evidence type="ECO:0000259" key="10">
    <source>
        <dbReference type="Pfam" id="PF04290"/>
    </source>
</evidence>